<feature type="domain" description="AB hydrolase-1" evidence="1">
    <location>
        <begin position="31"/>
        <end position="132"/>
    </location>
</feature>
<dbReference type="PANTHER" id="PTHR43798:SF33">
    <property type="entry name" value="HYDROLASE, PUTATIVE (AFU_ORTHOLOGUE AFUA_2G14860)-RELATED"/>
    <property type="match status" value="1"/>
</dbReference>
<protein>
    <submittedName>
        <fullName evidence="2">Alpha/beta hydrolase</fullName>
    </submittedName>
</protein>
<gene>
    <name evidence="2" type="ORF">NE686_15780</name>
</gene>
<comment type="caution">
    <text evidence="2">The sequence shown here is derived from an EMBL/GenBank/DDBJ whole genome shotgun (WGS) entry which is preliminary data.</text>
</comment>
<evidence type="ECO:0000313" key="3">
    <source>
        <dbReference type="Proteomes" id="UP001524478"/>
    </source>
</evidence>
<dbReference type="EMBL" id="JANGAC010000013">
    <property type="protein sequence ID" value="MCQ4924562.1"/>
    <property type="molecule type" value="Genomic_DNA"/>
</dbReference>
<evidence type="ECO:0000259" key="1">
    <source>
        <dbReference type="Pfam" id="PF00561"/>
    </source>
</evidence>
<dbReference type="InterPro" id="IPR050266">
    <property type="entry name" value="AB_hydrolase_sf"/>
</dbReference>
<evidence type="ECO:0000313" key="2">
    <source>
        <dbReference type="EMBL" id="MCQ4924562.1"/>
    </source>
</evidence>
<dbReference type="PANTHER" id="PTHR43798">
    <property type="entry name" value="MONOACYLGLYCEROL LIPASE"/>
    <property type="match status" value="1"/>
</dbReference>
<accession>A0ABT1SDW1</accession>
<reference evidence="2 3" key="1">
    <citation type="submission" date="2022-06" db="EMBL/GenBank/DDBJ databases">
        <title>Isolation of gut microbiota from human fecal samples.</title>
        <authorList>
            <person name="Pamer E.G."/>
            <person name="Barat B."/>
            <person name="Waligurski E."/>
            <person name="Medina S."/>
            <person name="Paddock L."/>
            <person name="Mostad J."/>
        </authorList>
    </citation>
    <scope>NUCLEOTIDE SEQUENCE [LARGE SCALE GENOMIC DNA]</scope>
    <source>
        <strain evidence="2 3">DFI.7.95</strain>
    </source>
</reference>
<dbReference type="RefSeq" id="WP_216555973.1">
    <property type="nucleotide sequence ID" value="NZ_JAHLOH010000017.1"/>
</dbReference>
<dbReference type="Proteomes" id="UP001524478">
    <property type="component" value="Unassembled WGS sequence"/>
</dbReference>
<dbReference type="InterPro" id="IPR000073">
    <property type="entry name" value="AB_hydrolase_1"/>
</dbReference>
<organism evidence="2 3">
    <name type="scientific">Tissierella carlieri</name>
    <dbReference type="NCBI Taxonomy" id="689904"/>
    <lineage>
        <taxon>Bacteria</taxon>
        <taxon>Bacillati</taxon>
        <taxon>Bacillota</taxon>
        <taxon>Tissierellia</taxon>
        <taxon>Tissierellales</taxon>
        <taxon>Tissierellaceae</taxon>
        <taxon>Tissierella</taxon>
    </lineage>
</organism>
<dbReference type="GO" id="GO:0016787">
    <property type="term" value="F:hydrolase activity"/>
    <property type="evidence" value="ECO:0007669"/>
    <property type="project" value="UniProtKB-KW"/>
</dbReference>
<proteinExistence type="predicted"/>
<sequence>MESLEEVKYKNERSKINGYELFSKYYINGSPTVLFEAGMGDSSEVWAPVQNKISLFTTTFSYDRAGIGKSDTSVIPRTCLDVVEDLSELLQKVSVKPPFILVGHSFGGLVSRLFASIHPNLVAGMILVDAAPEYKELVFEKVLPNHLLISNREYYSNPMLNSEKIDKIKSYKQVDEHKCIFEFPLTVITRGLPDNYKKDWPNQEILDVEQKLQFESKKLSSDSKIIIAQKSRHYVQNDEPELIAEAITEIVNKYRVLGK</sequence>
<dbReference type="Pfam" id="PF00561">
    <property type="entry name" value="Abhydrolase_1"/>
    <property type="match status" value="1"/>
</dbReference>
<keyword evidence="3" id="KW-1185">Reference proteome</keyword>
<keyword evidence="2" id="KW-0378">Hydrolase</keyword>
<name>A0ABT1SDW1_9FIRM</name>